<feature type="transmembrane region" description="Helical" evidence="1">
    <location>
        <begin position="7"/>
        <end position="27"/>
    </location>
</feature>
<feature type="transmembrane region" description="Helical" evidence="1">
    <location>
        <begin position="33"/>
        <end position="51"/>
    </location>
</feature>
<keyword evidence="1" id="KW-0812">Transmembrane</keyword>
<dbReference type="STRING" id="262004.SAMN04489796_102300"/>
<evidence type="ECO:0000313" key="2">
    <source>
        <dbReference type="EMBL" id="SDH30930.1"/>
    </source>
</evidence>
<name>A0A1G8BEB9_9FLAO</name>
<feature type="transmembrane region" description="Helical" evidence="1">
    <location>
        <begin position="101"/>
        <end position="117"/>
    </location>
</feature>
<keyword evidence="1" id="KW-1133">Transmembrane helix</keyword>
<dbReference type="OrthoDB" id="9786473at2"/>
<dbReference type="InterPro" id="IPR014509">
    <property type="entry name" value="YjdF-like"/>
</dbReference>
<dbReference type="EMBL" id="FNCZ01000002">
    <property type="protein sequence ID" value="SDH30930.1"/>
    <property type="molecule type" value="Genomic_DNA"/>
</dbReference>
<dbReference type="Proteomes" id="UP000199492">
    <property type="component" value="Unassembled WGS sequence"/>
</dbReference>
<sequence length="205" mass="23895">MIISNTITVRQVVFGFLFVAVWLNSLVGTTDMANWLIENTLTVIALLFFILTYRTYQFSDFSYFLICLFLCFHVYGSKYTYANNSFGYWLQDVFHTSRNQYDRIVHFAFGLLLYYPLQECLSKWLHYPKNIASFIPVLIITSTSAIYEIIEWLVADVFFVEEGISYLGTQGDVWDSQKDMSMAFIGVVLSFCLFRMITKQTKSSK</sequence>
<feature type="transmembrane region" description="Helical" evidence="1">
    <location>
        <begin position="63"/>
        <end position="81"/>
    </location>
</feature>
<accession>A0A1G8BEB9</accession>
<dbReference type="RefSeq" id="WP_092467170.1">
    <property type="nucleotide sequence ID" value="NZ_FNCZ01000002.1"/>
</dbReference>
<dbReference type="AlphaFoldDB" id="A0A1G8BEB9"/>
<evidence type="ECO:0000256" key="1">
    <source>
        <dbReference type="SAM" id="Phobius"/>
    </source>
</evidence>
<organism evidence="2 3">
    <name type="scientific">Winogradskyella thalassocola</name>
    <dbReference type="NCBI Taxonomy" id="262004"/>
    <lineage>
        <taxon>Bacteria</taxon>
        <taxon>Pseudomonadati</taxon>
        <taxon>Bacteroidota</taxon>
        <taxon>Flavobacteriia</taxon>
        <taxon>Flavobacteriales</taxon>
        <taxon>Flavobacteriaceae</taxon>
        <taxon>Winogradskyella</taxon>
    </lineage>
</organism>
<feature type="transmembrane region" description="Helical" evidence="1">
    <location>
        <begin position="137"/>
        <end position="160"/>
    </location>
</feature>
<protein>
    <submittedName>
        <fullName evidence="2">Putative membrane protein</fullName>
    </submittedName>
</protein>
<dbReference type="InterPro" id="IPR058534">
    <property type="entry name" value="YjdF"/>
</dbReference>
<feature type="transmembrane region" description="Helical" evidence="1">
    <location>
        <begin position="180"/>
        <end position="198"/>
    </location>
</feature>
<dbReference type="Pfam" id="PF09997">
    <property type="entry name" value="DUF2238"/>
    <property type="match status" value="1"/>
</dbReference>
<gene>
    <name evidence="2" type="ORF">SAMN04489796_102300</name>
</gene>
<keyword evidence="3" id="KW-1185">Reference proteome</keyword>
<keyword evidence="1" id="KW-0472">Membrane</keyword>
<evidence type="ECO:0000313" key="3">
    <source>
        <dbReference type="Proteomes" id="UP000199492"/>
    </source>
</evidence>
<proteinExistence type="predicted"/>
<reference evidence="3" key="1">
    <citation type="submission" date="2016-10" db="EMBL/GenBank/DDBJ databases">
        <authorList>
            <person name="Varghese N."/>
            <person name="Submissions S."/>
        </authorList>
    </citation>
    <scope>NUCLEOTIDE SEQUENCE [LARGE SCALE GENOMIC DNA]</scope>
    <source>
        <strain evidence="3">DSM 15363</strain>
    </source>
</reference>
<dbReference type="PIRSF" id="PIRSF020606">
    <property type="entry name" value="UCP020606"/>
    <property type="match status" value="1"/>
</dbReference>